<gene>
    <name evidence="3" type="ORF">BU23DRAFT_570697</name>
</gene>
<evidence type="ECO:0000313" key="3">
    <source>
        <dbReference type="EMBL" id="KAF1970530.1"/>
    </source>
</evidence>
<name>A0A6A5V1H8_9PLEO</name>
<evidence type="ECO:0000313" key="4">
    <source>
        <dbReference type="Proteomes" id="UP000800036"/>
    </source>
</evidence>
<feature type="signal peptide" evidence="2">
    <location>
        <begin position="1"/>
        <end position="19"/>
    </location>
</feature>
<evidence type="ECO:0008006" key="5">
    <source>
        <dbReference type="Google" id="ProtNLM"/>
    </source>
</evidence>
<keyword evidence="2" id="KW-0732">Signal</keyword>
<dbReference type="AlphaFoldDB" id="A0A6A5V1H8"/>
<reference evidence="3" key="1">
    <citation type="journal article" date="2020" name="Stud. Mycol.">
        <title>101 Dothideomycetes genomes: a test case for predicting lifestyles and emergence of pathogens.</title>
        <authorList>
            <person name="Haridas S."/>
            <person name="Albert R."/>
            <person name="Binder M."/>
            <person name="Bloem J."/>
            <person name="Labutti K."/>
            <person name="Salamov A."/>
            <person name="Andreopoulos B."/>
            <person name="Baker S."/>
            <person name="Barry K."/>
            <person name="Bills G."/>
            <person name="Bluhm B."/>
            <person name="Cannon C."/>
            <person name="Castanera R."/>
            <person name="Culley D."/>
            <person name="Daum C."/>
            <person name="Ezra D."/>
            <person name="Gonzalez J."/>
            <person name="Henrissat B."/>
            <person name="Kuo A."/>
            <person name="Liang C."/>
            <person name="Lipzen A."/>
            <person name="Lutzoni F."/>
            <person name="Magnuson J."/>
            <person name="Mondo S."/>
            <person name="Nolan M."/>
            <person name="Ohm R."/>
            <person name="Pangilinan J."/>
            <person name="Park H.-J."/>
            <person name="Ramirez L."/>
            <person name="Alfaro M."/>
            <person name="Sun H."/>
            <person name="Tritt A."/>
            <person name="Yoshinaga Y."/>
            <person name="Zwiers L.-H."/>
            <person name="Turgeon B."/>
            <person name="Goodwin S."/>
            <person name="Spatafora J."/>
            <person name="Crous P."/>
            <person name="Grigoriev I."/>
        </authorList>
    </citation>
    <scope>NUCLEOTIDE SEQUENCE</scope>
    <source>
        <strain evidence="3">CBS 107.79</strain>
    </source>
</reference>
<dbReference type="EMBL" id="ML976700">
    <property type="protein sequence ID" value="KAF1970530.1"/>
    <property type="molecule type" value="Genomic_DNA"/>
</dbReference>
<evidence type="ECO:0000256" key="2">
    <source>
        <dbReference type="SAM" id="SignalP"/>
    </source>
</evidence>
<keyword evidence="4" id="KW-1185">Reference proteome</keyword>
<feature type="chain" id="PRO_5025362984" description="Secreted protein" evidence="2">
    <location>
        <begin position="20"/>
        <end position="261"/>
    </location>
</feature>
<feature type="region of interest" description="Disordered" evidence="1">
    <location>
        <begin position="156"/>
        <end position="185"/>
    </location>
</feature>
<protein>
    <recommendedName>
        <fullName evidence="5">Secreted protein</fullName>
    </recommendedName>
</protein>
<evidence type="ECO:0000256" key="1">
    <source>
        <dbReference type="SAM" id="MobiDB-lite"/>
    </source>
</evidence>
<accession>A0A6A5V1H8</accession>
<sequence length="261" mass="28892">MLITPAITALLLYTSASFAAPVAHDVKDLSRRQSTNDVHVSHPHSTIPLRNSTGYTNTTKPETSLPAIWLGNIPVPLPPILLAHIKVKGCGLWDCGRTWWNKRSDSWPLPATYTHNPWNSTGVAHSKVKGCGLWKSCADARSLAVRARQEGADIDDVDDADRRGKGRGRATMHRPAWSLWGGGKHTRSVKGAEDFEAPDESAHTKKKAGGLWKGLGGFDWWQRRDVKEAEDFEVPDSESAHTKKKAESLWEGFRNTCARQN</sequence>
<dbReference type="Proteomes" id="UP000800036">
    <property type="component" value="Unassembled WGS sequence"/>
</dbReference>
<proteinExistence type="predicted"/>
<organism evidence="3 4">
    <name type="scientific">Bimuria novae-zelandiae CBS 107.79</name>
    <dbReference type="NCBI Taxonomy" id="1447943"/>
    <lineage>
        <taxon>Eukaryota</taxon>
        <taxon>Fungi</taxon>
        <taxon>Dikarya</taxon>
        <taxon>Ascomycota</taxon>
        <taxon>Pezizomycotina</taxon>
        <taxon>Dothideomycetes</taxon>
        <taxon>Pleosporomycetidae</taxon>
        <taxon>Pleosporales</taxon>
        <taxon>Massarineae</taxon>
        <taxon>Didymosphaeriaceae</taxon>
        <taxon>Bimuria</taxon>
    </lineage>
</organism>